<dbReference type="Pfam" id="PF19054">
    <property type="entry name" value="DUF5753"/>
    <property type="match status" value="1"/>
</dbReference>
<dbReference type="EMBL" id="SJKA01000011">
    <property type="protein sequence ID" value="TCC28749.1"/>
    <property type="molecule type" value="Genomic_DNA"/>
</dbReference>
<name>A0A4R0I917_9ACTN</name>
<dbReference type="InterPro" id="IPR010982">
    <property type="entry name" value="Lambda_DNA-bd_dom_sf"/>
</dbReference>
<dbReference type="SUPFAM" id="SSF47413">
    <property type="entry name" value="lambda repressor-like DNA-binding domains"/>
    <property type="match status" value="1"/>
</dbReference>
<dbReference type="OrthoDB" id="4285266at2"/>
<proteinExistence type="predicted"/>
<organism evidence="2 3">
    <name type="scientific">Kribbella sindirgiensis</name>
    <dbReference type="NCBI Taxonomy" id="1124744"/>
    <lineage>
        <taxon>Bacteria</taxon>
        <taxon>Bacillati</taxon>
        <taxon>Actinomycetota</taxon>
        <taxon>Actinomycetes</taxon>
        <taxon>Propionibacteriales</taxon>
        <taxon>Kribbellaceae</taxon>
        <taxon>Kribbella</taxon>
    </lineage>
</organism>
<dbReference type="SMART" id="SM00530">
    <property type="entry name" value="HTH_XRE"/>
    <property type="match status" value="1"/>
</dbReference>
<gene>
    <name evidence="2" type="ORF">E0H50_28405</name>
</gene>
<dbReference type="GO" id="GO:0003677">
    <property type="term" value="F:DNA binding"/>
    <property type="evidence" value="ECO:0007669"/>
    <property type="project" value="InterPro"/>
</dbReference>
<comment type="caution">
    <text evidence="2">The sequence shown here is derived from an EMBL/GenBank/DDBJ whole genome shotgun (WGS) entry which is preliminary data.</text>
</comment>
<reference evidence="2 3" key="1">
    <citation type="submission" date="2019-02" db="EMBL/GenBank/DDBJ databases">
        <title>Kribbella capetownensis sp. nov. and Kribbella speibonae sp. nov., isolated from soil.</title>
        <authorList>
            <person name="Curtis S.M."/>
            <person name="Norton I."/>
            <person name="Everest G.J."/>
            <person name="Meyers P.R."/>
        </authorList>
    </citation>
    <scope>NUCLEOTIDE SEQUENCE [LARGE SCALE GENOMIC DNA]</scope>
    <source>
        <strain evidence="2 3">DSM 27082</strain>
    </source>
</reference>
<feature type="domain" description="HTH cro/C1-type" evidence="1">
    <location>
        <begin position="19"/>
        <end position="76"/>
    </location>
</feature>
<sequence length="286" mass="31919">MPRAAGPPTVRLRRLAAELRALRAEAGMTRELVQERTGVNQGTLWRIEKGQAKPHTGTLETLFDLYGVAESRRTELIELTRGAKHPGWLRQFTDVIPQGYAAYISFESEAKIAHNYESLYIPGLLQTEEYARAAVRDGLPMAAEGIERNVETRMERQVVLGRKREGREPLELWAVVDEAALRREVGGRAVMRAQLGRLLEVSERPNITLQVLPFDRGAHPGMTGAFVRLNFGPVAPDVVYVESLAGDIFLETEAEIDRYSMVFDHLRASALSPRDTSAFIATLIAQ</sequence>
<evidence type="ECO:0000313" key="2">
    <source>
        <dbReference type="EMBL" id="TCC28749.1"/>
    </source>
</evidence>
<keyword evidence="3" id="KW-1185">Reference proteome</keyword>
<dbReference type="Pfam" id="PF13560">
    <property type="entry name" value="HTH_31"/>
    <property type="match status" value="1"/>
</dbReference>
<dbReference type="Gene3D" id="1.10.260.40">
    <property type="entry name" value="lambda repressor-like DNA-binding domains"/>
    <property type="match status" value="1"/>
</dbReference>
<dbReference type="RefSeq" id="WP_131293591.1">
    <property type="nucleotide sequence ID" value="NZ_SJKA01000011.1"/>
</dbReference>
<evidence type="ECO:0000259" key="1">
    <source>
        <dbReference type="PROSITE" id="PS50943"/>
    </source>
</evidence>
<evidence type="ECO:0000313" key="3">
    <source>
        <dbReference type="Proteomes" id="UP000292695"/>
    </source>
</evidence>
<dbReference type="InterPro" id="IPR001387">
    <property type="entry name" value="Cro/C1-type_HTH"/>
</dbReference>
<dbReference type="PROSITE" id="PS50943">
    <property type="entry name" value="HTH_CROC1"/>
    <property type="match status" value="1"/>
</dbReference>
<protein>
    <submittedName>
        <fullName evidence="2">XRE family transcriptional regulator</fullName>
    </submittedName>
</protein>
<dbReference type="CDD" id="cd00093">
    <property type="entry name" value="HTH_XRE"/>
    <property type="match status" value="1"/>
</dbReference>
<accession>A0A4R0I917</accession>
<dbReference type="Proteomes" id="UP000292695">
    <property type="component" value="Unassembled WGS sequence"/>
</dbReference>
<dbReference type="InterPro" id="IPR043917">
    <property type="entry name" value="DUF5753"/>
</dbReference>
<dbReference type="AlphaFoldDB" id="A0A4R0I917"/>